<keyword evidence="5" id="KW-0378">Hydrolase</keyword>
<accession>A0A6C2UH73</accession>
<dbReference type="RefSeq" id="WP_136060622.1">
    <property type="nucleotide sequence ID" value="NZ_CAAHFH010000001.1"/>
</dbReference>
<evidence type="ECO:0000256" key="7">
    <source>
        <dbReference type="PIRSR" id="PIRSR001092-1"/>
    </source>
</evidence>
<proteinExistence type="inferred from homology"/>
<dbReference type="InterPro" id="IPR000933">
    <property type="entry name" value="Glyco_hydro_29"/>
</dbReference>
<organism evidence="10 11">
    <name type="scientific">Pontiella sulfatireligans</name>
    <dbReference type="NCBI Taxonomy" id="2750658"/>
    <lineage>
        <taxon>Bacteria</taxon>
        <taxon>Pseudomonadati</taxon>
        <taxon>Kiritimatiellota</taxon>
        <taxon>Kiritimatiellia</taxon>
        <taxon>Kiritimatiellales</taxon>
        <taxon>Pontiellaceae</taxon>
        <taxon>Pontiella</taxon>
    </lineage>
</organism>
<feature type="signal peptide" evidence="8">
    <location>
        <begin position="1"/>
        <end position="23"/>
    </location>
</feature>
<comment type="similarity">
    <text evidence="2">Belongs to the glycosyl hydrolase 29 family.</text>
</comment>
<dbReference type="EMBL" id="CAAHFH010000001">
    <property type="protein sequence ID" value="VGO19203.1"/>
    <property type="molecule type" value="Genomic_DNA"/>
</dbReference>
<keyword evidence="6" id="KW-0326">Glycosidase</keyword>
<dbReference type="GO" id="GO:0006004">
    <property type="term" value="P:fucose metabolic process"/>
    <property type="evidence" value="ECO:0007669"/>
    <property type="project" value="InterPro"/>
</dbReference>
<protein>
    <recommendedName>
        <fullName evidence="3">alpha-L-fucosidase</fullName>
        <ecNumber evidence="3">3.2.1.51</ecNumber>
    </recommendedName>
</protein>
<dbReference type="InterPro" id="IPR016286">
    <property type="entry name" value="FUC_metazoa-typ"/>
</dbReference>
<dbReference type="InterPro" id="IPR017853">
    <property type="entry name" value="GH"/>
</dbReference>
<evidence type="ECO:0000259" key="9">
    <source>
        <dbReference type="Pfam" id="PF01120"/>
    </source>
</evidence>
<keyword evidence="11" id="KW-1185">Reference proteome</keyword>
<dbReference type="Proteomes" id="UP000346198">
    <property type="component" value="Unassembled WGS sequence"/>
</dbReference>
<evidence type="ECO:0000256" key="6">
    <source>
        <dbReference type="ARBA" id="ARBA00023295"/>
    </source>
</evidence>
<dbReference type="PANTHER" id="PTHR10030">
    <property type="entry name" value="ALPHA-L-FUCOSIDASE"/>
    <property type="match status" value="1"/>
</dbReference>
<evidence type="ECO:0000313" key="11">
    <source>
        <dbReference type="Proteomes" id="UP000346198"/>
    </source>
</evidence>
<reference evidence="10 11" key="1">
    <citation type="submission" date="2019-04" db="EMBL/GenBank/DDBJ databases">
        <authorList>
            <person name="Van Vliet M D."/>
        </authorList>
    </citation>
    <scope>NUCLEOTIDE SEQUENCE [LARGE SCALE GENOMIC DNA]</scope>
    <source>
        <strain evidence="10 11">F21</strain>
    </source>
</reference>
<evidence type="ECO:0000256" key="1">
    <source>
        <dbReference type="ARBA" id="ARBA00004071"/>
    </source>
</evidence>
<dbReference type="InterPro" id="IPR057739">
    <property type="entry name" value="Glyco_hydro_29_N"/>
</dbReference>
<dbReference type="Pfam" id="PF01120">
    <property type="entry name" value="Alpha_L_fucos"/>
    <property type="match status" value="1"/>
</dbReference>
<evidence type="ECO:0000313" key="10">
    <source>
        <dbReference type="EMBL" id="VGO19203.1"/>
    </source>
</evidence>
<evidence type="ECO:0000256" key="5">
    <source>
        <dbReference type="ARBA" id="ARBA00022801"/>
    </source>
</evidence>
<gene>
    <name evidence="10" type="ORF">SCARR_01260</name>
</gene>
<dbReference type="GO" id="GO:0004560">
    <property type="term" value="F:alpha-L-fucosidase activity"/>
    <property type="evidence" value="ECO:0007669"/>
    <property type="project" value="InterPro"/>
</dbReference>
<evidence type="ECO:0000256" key="4">
    <source>
        <dbReference type="ARBA" id="ARBA00022729"/>
    </source>
</evidence>
<feature type="site" description="May be important for catalysis" evidence="7">
    <location>
        <position position="335"/>
    </location>
</feature>
<sequence>MMKHMVLGLVLAAVMAGCQSVEAKLTLDEARAKFAAASSEEATSPYHPTTDPGAQWFPEAGFGLFMHWGMYSVNENRPSWGVLHNRFKQKTPRDIGLDEYYALAKKFNPQRYNPDEWMKLAKSLGMTYVVLTTKHHDGYCLWPSAYGDYNTKSGANGRDLLREYVDAARRHGLKVGFYYSPRDWGYNNHQSGFLVPMQKFDRDIPAEFPYPESQNKEEYLKWIDFTVGQLSELLTQYGPIDVLWFDGATWQGKGIPNNEYGNKIRNWIYSIQPQILLNPRWGEITNPDYAVNAGAEVKKIARSAGDFYTFESNWKHITDPHQNAGVYEPIWFEFCDIWKGWNWGYEKAQSDQPDWANMHRILDHLSTLRALGGNYLLNIGPSGDGEYRPDVKAEAAVLSAWIQPRKAAFFGITPVKQWEKISPAPLTCSEKTLYVHLTGEKLAVQEEVRLAVAQEPVAVRVLAKPDAKVAFKSDNGELRLTLPVATRDPLGEIIEIQFKNDCSL</sequence>
<evidence type="ECO:0000256" key="3">
    <source>
        <dbReference type="ARBA" id="ARBA00012662"/>
    </source>
</evidence>
<keyword evidence="4 8" id="KW-0732">Signal</keyword>
<evidence type="ECO:0000256" key="8">
    <source>
        <dbReference type="SAM" id="SignalP"/>
    </source>
</evidence>
<dbReference type="AlphaFoldDB" id="A0A6C2UH73"/>
<dbReference type="PROSITE" id="PS51257">
    <property type="entry name" value="PROKAR_LIPOPROTEIN"/>
    <property type="match status" value="1"/>
</dbReference>
<dbReference type="GO" id="GO:0016139">
    <property type="term" value="P:glycoside catabolic process"/>
    <property type="evidence" value="ECO:0007669"/>
    <property type="project" value="TreeGrafter"/>
</dbReference>
<dbReference type="GO" id="GO:0005764">
    <property type="term" value="C:lysosome"/>
    <property type="evidence" value="ECO:0007669"/>
    <property type="project" value="TreeGrafter"/>
</dbReference>
<evidence type="ECO:0000256" key="2">
    <source>
        <dbReference type="ARBA" id="ARBA00007951"/>
    </source>
</evidence>
<comment type="function">
    <text evidence="1">Alpha-L-fucosidase is responsible for hydrolyzing the alpha-1,6-linked fucose joined to the reducing-end N-acetylglucosamine of the carbohydrate moieties of glycoproteins.</text>
</comment>
<dbReference type="EC" id="3.2.1.51" evidence="3"/>
<name>A0A6C2UH73_9BACT</name>
<dbReference type="SUPFAM" id="SSF51445">
    <property type="entry name" value="(Trans)glycosidases"/>
    <property type="match status" value="1"/>
</dbReference>
<feature type="chain" id="PRO_5025340945" description="alpha-L-fucosidase" evidence="8">
    <location>
        <begin position="24"/>
        <end position="504"/>
    </location>
</feature>
<dbReference type="Gene3D" id="3.20.20.80">
    <property type="entry name" value="Glycosidases"/>
    <property type="match status" value="1"/>
</dbReference>
<dbReference type="SMART" id="SM00812">
    <property type="entry name" value="Alpha_L_fucos"/>
    <property type="match status" value="1"/>
</dbReference>
<dbReference type="PANTHER" id="PTHR10030:SF37">
    <property type="entry name" value="ALPHA-L-FUCOSIDASE-RELATED"/>
    <property type="match status" value="1"/>
</dbReference>
<dbReference type="PIRSF" id="PIRSF001092">
    <property type="entry name" value="Alpha-L-fucosidase"/>
    <property type="match status" value="1"/>
</dbReference>
<feature type="domain" description="Glycoside hydrolase family 29 N-terminal" evidence="9">
    <location>
        <begin position="38"/>
        <end position="403"/>
    </location>
</feature>